<dbReference type="EMBL" id="JAJAUY010000008">
    <property type="protein sequence ID" value="MCB5178447.1"/>
    <property type="molecule type" value="Genomic_DNA"/>
</dbReference>
<comment type="similarity">
    <text evidence="1">Belongs to the F420H(2)-dependent quinone reductase family.</text>
</comment>
<dbReference type="RefSeq" id="WP_226725034.1">
    <property type="nucleotide sequence ID" value="NZ_JAJAUY010000008.1"/>
</dbReference>
<keyword evidence="4" id="KW-1185">Reference proteome</keyword>
<proteinExistence type="inferred from homology"/>
<evidence type="ECO:0000256" key="2">
    <source>
        <dbReference type="ARBA" id="ARBA00049106"/>
    </source>
</evidence>
<dbReference type="SUPFAM" id="SSF50475">
    <property type="entry name" value="FMN-binding split barrel"/>
    <property type="match status" value="1"/>
</dbReference>
<evidence type="ECO:0000313" key="3">
    <source>
        <dbReference type="EMBL" id="MCB5178447.1"/>
    </source>
</evidence>
<dbReference type="NCBIfam" id="TIGR00026">
    <property type="entry name" value="hi_GC_TIGR00026"/>
    <property type="match status" value="1"/>
</dbReference>
<name>A0ABS8B1G3_9ACTN</name>
<evidence type="ECO:0000256" key="1">
    <source>
        <dbReference type="ARBA" id="ARBA00008710"/>
    </source>
</evidence>
<organism evidence="3 4">
    <name type="scientific">Streptomyces antimicrobicus</name>
    <dbReference type="NCBI Taxonomy" id="2883108"/>
    <lineage>
        <taxon>Bacteria</taxon>
        <taxon>Bacillati</taxon>
        <taxon>Actinomycetota</taxon>
        <taxon>Actinomycetes</taxon>
        <taxon>Kitasatosporales</taxon>
        <taxon>Streptomycetaceae</taxon>
        <taxon>Streptomyces</taxon>
    </lineage>
</organism>
<accession>A0ABS8B1G3</accession>
<dbReference type="InterPro" id="IPR012349">
    <property type="entry name" value="Split_barrel_FMN-bd"/>
</dbReference>
<dbReference type="PANTHER" id="PTHR39428:SF3">
    <property type="entry name" value="DEAZAFLAVIN-DEPENDENT NITROREDUCTASE"/>
    <property type="match status" value="1"/>
</dbReference>
<sequence length="170" mass="18569">MHRTATTATAAPGAVAAAPTAVSTVGAVDWDHPLDPRPGPQRDHVTSYVETGGVDGHIWHGVPTLLLTTVGRISGRAVRTPLIYARDEDRYLTAASGYGAAAHPQWYRNLLAWPEARLQVGDRVLRATGRPATAEERDTYWPALTGRWPVFEDDQARVAREIPLVLFDLL</sequence>
<dbReference type="PANTHER" id="PTHR39428">
    <property type="entry name" value="F420H(2)-DEPENDENT QUINONE REDUCTASE RV1261C"/>
    <property type="match status" value="1"/>
</dbReference>
<evidence type="ECO:0000313" key="4">
    <source>
        <dbReference type="Proteomes" id="UP001199054"/>
    </source>
</evidence>
<dbReference type="Pfam" id="PF04075">
    <property type="entry name" value="F420H2_quin_red"/>
    <property type="match status" value="1"/>
</dbReference>
<comment type="catalytic activity">
    <reaction evidence="2">
        <text>oxidized coenzyme F420-(gamma-L-Glu)(n) + a quinol + H(+) = reduced coenzyme F420-(gamma-L-Glu)(n) + a quinone</text>
        <dbReference type="Rhea" id="RHEA:39663"/>
        <dbReference type="Rhea" id="RHEA-COMP:12939"/>
        <dbReference type="Rhea" id="RHEA-COMP:14378"/>
        <dbReference type="ChEBI" id="CHEBI:15378"/>
        <dbReference type="ChEBI" id="CHEBI:24646"/>
        <dbReference type="ChEBI" id="CHEBI:132124"/>
        <dbReference type="ChEBI" id="CHEBI:133980"/>
        <dbReference type="ChEBI" id="CHEBI:139511"/>
    </reaction>
</comment>
<protein>
    <submittedName>
        <fullName evidence="3">Nitroreductase family deazaflavin-dependent oxidoreductase</fullName>
    </submittedName>
</protein>
<gene>
    <name evidence="3" type="ORF">LG632_03465</name>
</gene>
<comment type="caution">
    <text evidence="3">The sequence shown here is derived from an EMBL/GenBank/DDBJ whole genome shotgun (WGS) entry which is preliminary data.</text>
</comment>
<reference evidence="3 4" key="1">
    <citation type="submission" date="2021-10" db="EMBL/GenBank/DDBJ databases">
        <title>Streptomyces sp. strain SMC 277, a novel streptomycete isolated from soil.</title>
        <authorList>
            <person name="Chanama M."/>
        </authorList>
    </citation>
    <scope>NUCLEOTIDE SEQUENCE [LARGE SCALE GENOMIC DNA]</scope>
    <source>
        <strain evidence="3 4">SMC 277</strain>
    </source>
</reference>
<dbReference type="InterPro" id="IPR004378">
    <property type="entry name" value="F420H2_quin_Rdtase"/>
</dbReference>
<dbReference type="Proteomes" id="UP001199054">
    <property type="component" value="Unassembled WGS sequence"/>
</dbReference>
<dbReference type="Gene3D" id="2.30.110.10">
    <property type="entry name" value="Electron Transport, Fmn-binding Protein, Chain A"/>
    <property type="match status" value="1"/>
</dbReference>